<dbReference type="PROSITE" id="PS50089">
    <property type="entry name" value="ZF_RING_2"/>
    <property type="match status" value="1"/>
</dbReference>
<evidence type="ECO:0000259" key="6">
    <source>
        <dbReference type="PROSITE" id="PS50089"/>
    </source>
</evidence>
<keyword evidence="2 4" id="KW-0863">Zinc-finger</keyword>
<sequence>MLSVLSGTARQPFAQPPRPPVQGHAWHVVSERLEVRASKEEDSRVLCTLRRGDSIEVDQASSLPDESLRHDSSPRARLARKQSLGLKALRVLTPTPGWCSASQCCVGRARDVGHAWRYVVVCRDGAYVRRGLELASTHAFTLPKDAVFEVRERRVNEQGLARLRTDDGWISEDLNPLSGQRGPVAEPLPVAAPLTFRVVLRDGAVVRETVELSSAIVSVIPCGRTVEVTAKQYSDHPALHCVPRLRVEGPARGWISQRLNREPPRDLEVVELVGVSEPRVAPPLPPPAPPAPPRRPPRPALTGPEVDLAVGNESLCVVCLTDARNATFVHGETGHIACCLLCARALQARGDSCPVCRLPVDVVIQHFFA</sequence>
<feature type="region of interest" description="Disordered" evidence="5">
    <location>
        <begin position="280"/>
        <end position="304"/>
    </location>
</feature>
<feature type="region of interest" description="Disordered" evidence="5">
    <location>
        <begin position="1"/>
        <end position="22"/>
    </location>
</feature>
<reference evidence="7" key="1">
    <citation type="submission" date="2021-11" db="EMBL/GenBank/DDBJ databases">
        <authorList>
            <consortium name="Genoscope - CEA"/>
            <person name="William W."/>
        </authorList>
    </citation>
    <scope>NUCLEOTIDE SEQUENCE</scope>
</reference>
<dbReference type="GO" id="GO:0010468">
    <property type="term" value="P:regulation of gene expression"/>
    <property type="evidence" value="ECO:0007669"/>
    <property type="project" value="TreeGrafter"/>
</dbReference>
<dbReference type="PANTHER" id="PTHR46858">
    <property type="entry name" value="OS05G0521000 PROTEIN"/>
    <property type="match status" value="1"/>
</dbReference>
<dbReference type="GO" id="GO:0016567">
    <property type="term" value="P:protein ubiquitination"/>
    <property type="evidence" value="ECO:0007669"/>
    <property type="project" value="TreeGrafter"/>
</dbReference>
<gene>
    <name evidence="7" type="ORF">PECAL_5P14330</name>
</gene>
<organism evidence="7 8">
    <name type="scientific">Pelagomonas calceolata</name>
    <dbReference type="NCBI Taxonomy" id="35677"/>
    <lineage>
        <taxon>Eukaryota</taxon>
        <taxon>Sar</taxon>
        <taxon>Stramenopiles</taxon>
        <taxon>Ochrophyta</taxon>
        <taxon>Pelagophyceae</taxon>
        <taxon>Pelagomonadales</taxon>
        <taxon>Pelagomonadaceae</taxon>
        <taxon>Pelagomonas</taxon>
    </lineage>
</organism>
<proteinExistence type="predicted"/>
<evidence type="ECO:0000256" key="5">
    <source>
        <dbReference type="SAM" id="MobiDB-lite"/>
    </source>
</evidence>
<protein>
    <recommendedName>
        <fullName evidence="6">RING-type domain-containing protein</fullName>
    </recommendedName>
</protein>
<evidence type="ECO:0000256" key="4">
    <source>
        <dbReference type="PROSITE-ProRule" id="PRU00175"/>
    </source>
</evidence>
<dbReference type="GO" id="GO:0008270">
    <property type="term" value="F:zinc ion binding"/>
    <property type="evidence" value="ECO:0007669"/>
    <property type="project" value="UniProtKB-KW"/>
</dbReference>
<feature type="compositionally biased region" description="Pro residues" evidence="5">
    <location>
        <begin position="280"/>
        <end position="294"/>
    </location>
</feature>
<evidence type="ECO:0000256" key="1">
    <source>
        <dbReference type="ARBA" id="ARBA00022723"/>
    </source>
</evidence>
<dbReference type="InterPro" id="IPR001841">
    <property type="entry name" value="Znf_RING"/>
</dbReference>
<dbReference type="Pfam" id="PF13920">
    <property type="entry name" value="zf-C3HC4_3"/>
    <property type="match status" value="1"/>
</dbReference>
<dbReference type="EMBL" id="CAKKNE010000005">
    <property type="protein sequence ID" value="CAH0376840.1"/>
    <property type="molecule type" value="Genomic_DNA"/>
</dbReference>
<dbReference type="OrthoDB" id="1711136at2759"/>
<dbReference type="InterPro" id="IPR013083">
    <property type="entry name" value="Znf_RING/FYVE/PHD"/>
</dbReference>
<keyword evidence="8" id="KW-1185">Reference proteome</keyword>
<name>A0A8J2X1W1_9STRA</name>
<evidence type="ECO:0000256" key="2">
    <source>
        <dbReference type="ARBA" id="ARBA00022771"/>
    </source>
</evidence>
<dbReference type="AlphaFoldDB" id="A0A8J2X1W1"/>
<feature type="domain" description="RING-type" evidence="6">
    <location>
        <begin position="316"/>
        <end position="357"/>
    </location>
</feature>
<dbReference type="PANTHER" id="PTHR46858:SF5">
    <property type="entry name" value="E3 UBIQUITIN-PROTEIN LIGASE APD1-RELATED"/>
    <property type="match status" value="1"/>
</dbReference>
<evidence type="ECO:0000256" key="3">
    <source>
        <dbReference type="ARBA" id="ARBA00022833"/>
    </source>
</evidence>
<dbReference type="Gene3D" id="3.30.40.10">
    <property type="entry name" value="Zinc/RING finger domain, C3HC4 (zinc finger)"/>
    <property type="match status" value="1"/>
</dbReference>
<keyword evidence="1" id="KW-0479">Metal-binding</keyword>
<dbReference type="CDD" id="cd16646">
    <property type="entry name" value="mRING-HC-C2H2C4_MDM2-like"/>
    <property type="match status" value="1"/>
</dbReference>
<dbReference type="SUPFAM" id="SSF57850">
    <property type="entry name" value="RING/U-box"/>
    <property type="match status" value="1"/>
</dbReference>
<comment type="caution">
    <text evidence="7">The sequence shown here is derived from an EMBL/GenBank/DDBJ whole genome shotgun (WGS) entry which is preliminary data.</text>
</comment>
<dbReference type="Proteomes" id="UP000789595">
    <property type="component" value="Unassembled WGS sequence"/>
</dbReference>
<dbReference type="GO" id="GO:0061630">
    <property type="term" value="F:ubiquitin protein ligase activity"/>
    <property type="evidence" value="ECO:0007669"/>
    <property type="project" value="TreeGrafter"/>
</dbReference>
<accession>A0A8J2X1W1</accession>
<evidence type="ECO:0000313" key="8">
    <source>
        <dbReference type="Proteomes" id="UP000789595"/>
    </source>
</evidence>
<keyword evidence="3" id="KW-0862">Zinc</keyword>
<evidence type="ECO:0000313" key="7">
    <source>
        <dbReference type="EMBL" id="CAH0376840.1"/>
    </source>
</evidence>